<dbReference type="InterPro" id="IPR025736">
    <property type="entry name" value="PucR_C-HTH_dom"/>
</dbReference>
<dbReference type="Gene3D" id="1.10.10.2840">
    <property type="entry name" value="PucR C-terminal helix-turn-helix domain"/>
    <property type="match status" value="1"/>
</dbReference>
<name>A0A6G1X2G2_9BACI</name>
<dbReference type="EMBL" id="WJNH01000001">
    <property type="protein sequence ID" value="MRG85132.1"/>
    <property type="molecule type" value="Genomic_DNA"/>
</dbReference>
<evidence type="ECO:0000313" key="5">
    <source>
        <dbReference type="EMBL" id="MRG85132.1"/>
    </source>
</evidence>
<dbReference type="PANTHER" id="PTHR33744:SF1">
    <property type="entry name" value="DNA-BINDING TRANSCRIPTIONAL ACTIVATOR ADER"/>
    <property type="match status" value="1"/>
</dbReference>
<comment type="caution">
    <text evidence="5">The sequence shown here is derived from an EMBL/GenBank/DDBJ whole genome shotgun (WGS) entry which is preliminary data.</text>
</comment>
<dbReference type="Pfam" id="PF07905">
    <property type="entry name" value="PucR"/>
    <property type="match status" value="1"/>
</dbReference>
<evidence type="ECO:0000313" key="6">
    <source>
        <dbReference type="Proteomes" id="UP000480185"/>
    </source>
</evidence>
<gene>
    <name evidence="5" type="ORF">GH754_02185</name>
</gene>
<keyword evidence="6" id="KW-1185">Reference proteome</keyword>
<dbReference type="Proteomes" id="UP000480185">
    <property type="component" value="Unassembled WGS sequence"/>
</dbReference>
<feature type="domain" description="PucR C-terminal helix-turn-helix" evidence="3">
    <location>
        <begin position="515"/>
        <end position="572"/>
    </location>
</feature>
<evidence type="ECO:0000256" key="1">
    <source>
        <dbReference type="ARBA" id="ARBA00006754"/>
    </source>
</evidence>
<evidence type="ECO:0000259" key="3">
    <source>
        <dbReference type="Pfam" id="PF13556"/>
    </source>
</evidence>
<dbReference type="SUPFAM" id="SSF46689">
    <property type="entry name" value="Homeodomain-like"/>
    <property type="match status" value="1"/>
</dbReference>
<dbReference type="InterPro" id="IPR012914">
    <property type="entry name" value="PucR_dom"/>
</dbReference>
<dbReference type="Pfam" id="PF17853">
    <property type="entry name" value="GGDEF_2"/>
    <property type="match status" value="1"/>
</dbReference>
<accession>A0A6G1X2G2</accession>
<sequence>MKLYGYLLVNLDSGGEGVGMRLTMDEVLELNLLNQGRLATHPDTVSESIVEWVSVIEMPVENFVRKNEFVLTTGLGCGEDEKLLFQFVKEVIESEASGLAIAIGRYIDQLPSRIIEFANQHHFPIVLLPWNIRFAEVIQVILNALKQEEERLVERNKLIQQELLNLILNNGGLADVANYIEKKLNKGVMITDKRGRIKGKSKGAKKIEKTWKEYLRLEEYSYMVTSFESNQYSTSPNARVISMEEQNVLQFLVQSASELQGFVIVEGLSDHEVDDLLDQQTVHLLEHAVTAIALCFLKENTIIETEMKLRDDFVWSLAKEKITSWDHVLSRAKSLKYNVNLPYVCLIGFPENFQDVFQKNLDHSTYEHWEQTITRRIEDEIYYSGKSIACQTMITYQRDHFIIFLEVKNQHINETVHEFFQYLDKRLQQVMPELVLSWGISKTAGLRCFYESYQEAQKALEIGRRQRGPGHQNRYSDTRVDRALMSLVYHDELKIITDQTIGSLLKYDQERGIDLVNTFVVYSRNRGNVSQTARELNLHRQSLVYRLRKIETLTDCSLDNPDEVFLIDLCIRLWTLGNLE</sequence>
<dbReference type="PANTHER" id="PTHR33744">
    <property type="entry name" value="CARBOHYDRATE DIACID REGULATOR"/>
    <property type="match status" value="1"/>
</dbReference>
<feature type="domain" description="CdaR GGDEF-like" evidence="4">
    <location>
        <begin position="326"/>
        <end position="462"/>
    </location>
</feature>
<dbReference type="OrthoDB" id="142218at2"/>
<proteinExistence type="inferred from homology"/>
<comment type="similarity">
    <text evidence="1">Belongs to the CdaR family.</text>
</comment>
<dbReference type="InterPro" id="IPR051448">
    <property type="entry name" value="CdaR-like_regulators"/>
</dbReference>
<dbReference type="InterPro" id="IPR041522">
    <property type="entry name" value="CdaR_GGDEF"/>
</dbReference>
<dbReference type="AlphaFoldDB" id="A0A6G1X2G2"/>
<evidence type="ECO:0000259" key="2">
    <source>
        <dbReference type="Pfam" id="PF07905"/>
    </source>
</evidence>
<dbReference type="InterPro" id="IPR009057">
    <property type="entry name" value="Homeodomain-like_sf"/>
</dbReference>
<feature type="domain" description="Purine catabolism PurC-like" evidence="2">
    <location>
        <begin position="26"/>
        <end position="145"/>
    </location>
</feature>
<organism evidence="5 6">
    <name type="scientific">Salinibacillus xinjiangensis</name>
    <dbReference type="NCBI Taxonomy" id="1229268"/>
    <lineage>
        <taxon>Bacteria</taxon>
        <taxon>Bacillati</taxon>
        <taxon>Bacillota</taxon>
        <taxon>Bacilli</taxon>
        <taxon>Bacillales</taxon>
        <taxon>Bacillaceae</taxon>
        <taxon>Salinibacillus</taxon>
    </lineage>
</organism>
<protein>
    <submittedName>
        <fullName evidence="5">PucR family transcriptional regulator</fullName>
    </submittedName>
</protein>
<evidence type="ECO:0000259" key="4">
    <source>
        <dbReference type="Pfam" id="PF17853"/>
    </source>
</evidence>
<reference evidence="5 6" key="1">
    <citation type="submission" date="2019-11" db="EMBL/GenBank/DDBJ databases">
        <authorList>
            <person name="Li J."/>
        </authorList>
    </citation>
    <scope>NUCLEOTIDE SEQUENCE [LARGE SCALE GENOMIC DNA]</scope>
    <source>
        <strain evidence="5 6">J4</strain>
    </source>
</reference>
<dbReference type="InterPro" id="IPR042070">
    <property type="entry name" value="PucR_C-HTH_sf"/>
</dbReference>
<dbReference type="Pfam" id="PF13556">
    <property type="entry name" value="HTH_30"/>
    <property type="match status" value="1"/>
</dbReference>